<feature type="transmembrane region" description="Helical" evidence="3">
    <location>
        <begin position="61"/>
        <end position="80"/>
    </location>
</feature>
<sequence>ALKLFIGCYGAEAGNMALSVLPTGGVYVAGGIAPQIRDIIKDEFMDSFLNKGRMRTLLAGYPVYIVTNPSIGILGARFMGRSTIDDKDKKLDRNLSFGDIKSMSSGINLLSETPKTYNIKEKPKNVRPWATSASERIFETASCEERSVRLVKNRTMENLLCVGAGICFSGLILAAFLLGKNSSKK</sequence>
<dbReference type="InterPro" id="IPR043129">
    <property type="entry name" value="ATPase_NBD"/>
</dbReference>
<dbReference type="InterPro" id="IPR003836">
    <property type="entry name" value="Glucokinase"/>
</dbReference>
<keyword evidence="5" id="KW-1185">Reference proteome</keyword>
<feature type="non-terminal residue" evidence="4">
    <location>
        <position position="1"/>
    </location>
</feature>
<dbReference type="Pfam" id="PF02685">
    <property type="entry name" value="Glucokinase"/>
    <property type="match status" value="1"/>
</dbReference>
<dbReference type="Proteomes" id="UP001439008">
    <property type="component" value="Unassembled WGS sequence"/>
</dbReference>
<dbReference type="EMBL" id="JBDODL010006457">
    <property type="protein sequence ID" value="MES1923496.1"/>
    <property type="molecule type" value="Genomic_DNA"/>
</dbReference>
<dbReference type="Gene3D" id="3.40.367.20">
    <property type="match status" value="1"/>
</dbReference>
<dbReference type="Gene3D" id="3.30.420.40">
    <property type="match status" value="1"/>
</dbReference>
<protein>
    <recommendedName>
        <fullName evidence="6">Glucokinase</fullName>
    </recommendedName>
</protein>
<dbReference type="PANTHER" id="PTHR47363">
    <property type="entry name" value="GLUCOKINASE"/>
    <property type="match status" value="1"/>
</dbReference>
<keyword evidence="3" id="KW-0812">Transmembrane</keyword>
<keyword evidence="2" id="KW-0418">Kinase</keyword>
<dbReference type="PANTHER" id="PTHR47363:SF1">
    <property type="entry name" value="GLUCOKINASE"/>
    <property type="match status" value="1"/>
</dbReference>
<feature type="transmembrane region" description="Helical" evidence="3">
    <location>
        <begin position="159"/>
        <end position="179"/>
    </location>
</feature>
<keyword evidence="1" id="KW-0808">Transferase</keyword>
<name>A0ABV2AV10_9EUKA</name>
<evidence type="ECO:0008006" key="6">
    <source>
        <dbReference type="Google" id="ProtNLM"/>
    </source>
</evidence>
<accession>A0ABV2AV10</accession>
<evidence type="ECO:0000256" key="1">
    <source>
        <dbReference type="ARBA" id="ARBA00022679"/>
    </source>
</evidence>
<evidence type="ECO:0000256" key="3">
    <source>
        <dbReference type="SAM" id="Phobius"/>
    </source>
</evidence>
<organism evidence="4 5">
    <name type="scientific">Bonamia ostreae</name>
    <dbReference type="NCBI Taxonomy" id="126728"/>
    <lineage>
        <taxon>Eukaryota</taxon>
        <taxon>Sar</taxon>
        <taxon>Rhizaria</taxon>
        <taxon>Endomyxa</taxon>
        <taxon>Ascetosporea</taxon>
        <taxon>Haplosporida</taxon>
        <taxon>Bonamia</taxon>
    </lineage>
</organism>
<keyword evidence="3" id="KW-1133">Transmembrane helix</keyword>
<evidence type="ECO:0000256" key="2">
    <source>
        <dbReference type="ARBA" id="ARBA00022777"/>
    </source>
</evidence>
<evidence type="ECO:0000313" key="4">
    <source>
        <dbReference type="EMBL" id="MES1923496.1"/>
    </source>
</evidence>
<proteinExistence type="predicted"/>
<comment type="caution">
    <text evidence="4">The sequence shown here is derived from an EMBL/GenBank/DDBJ whole genome shotgun (WGS) entry which is preliminary data.</text>
</comment>
<keyword evidence="3" id="KW-0472">Membrane</keyword>
<dbReference type="SUPFAM" id="SSF53067">
    <property type="entry name" value="Actin-like ATPase domain"/>
    <property type="match status" value="1"/>
</dbReference>
<evidence type="ECO:0000313" key="5">
    <source>
        <dbReference type="Proteomes" id="UP001439008"/>
    </source>
</evidence>
<reference evidence="4 5" key="1">
    <citation type="journal article" date="2024" name="BMC Biol.">
        <title>Comparative genomics of Ascetosporea gives new insight into the evolutionary basis for animal parasitism in Rhizaria.</title>
        <authorList>
            <person name="Hiltunen Thoren M."/>
            <person name="Onut-Brannstrom I."/>
            <person name="Alfjorden A."/>
            <person name="Peckova H."/>
            <person name="Swords F."/>
            <person name="Hooper C."/>
            <person name="Holzer A.S."/>
            <person name="Bass D."/>
            <person name="Burki F."/>
        </authorList>
    </citation>
    <scope>NUCLEOTIDE SEQUENCE [LARGE SCALE GENOMIC DNA]</scope>
    <source>
        <strain evidence="4">20-A016</strain>
    </source>
</reference>
<gene>
    <name evidence="4" type="ORF">MHBO_005072</name>
</gene>